<evidence type="ECO:0000313" key="1">
    <source>
        <dbReference type="EMBL" id="SBT57776.1"/>
    </source>
</evidence>
<organism evidence="1 2">
    <name type="scientific">Plasmodium ovale wallikeri</name>
    <dbReference type="NCBI Taxonomy" id="864142"/>
    <lineage>
        <taxon>Eukaryota</taxon>
        <taxon>Sar</taxon>
        <taxon>Alveolata</taxon>
        <taxon>Apicomplexa</taxon>
        <taxon>Aconoidasida</taxon>
        <taxon>Haemosporida</taxon>
        <taxon>Plasmodiidae</taxon>
        <taxon>Plasmodium</taxon>
        <taxon>Plasmodium (Plasmodium)</taxon>
    </lineage>
</organism>
<dbReference type="Proteomes" id="UP000078555">
    <property type="component" value="Unassembled WGS sequence"/>
</dbReference>
<accession>A0A1A9AM98</accession>
<name>A0A1A9AM98_PLAOA</name>
<keyword evidence="2" id="KW-1185">Reference proteome</keyword>
<proteinExistence type="predicted"/>
<dbReference type="AlphaFoldDB" id="A0A1A9AM98"/>
<dbReference type="EMBL" id="FLRD01001633">
    <property type="protein sequence ID" value="SBT57776.1"/>
    <property type="molecule type" value="Genomic_DNA"/>
</dbReference>
<evidence type="ECO:0000313" key="2">
    <source>
        <dbReference type="Proteomes" id="UP000078555"/>
    </source>
</evidence>
<reference evidence="2" key="1">
    <citation type="submission" date="2016-05" db="EMBL/GenBank/DDBJ databases">
        <authorList>
            <person name="Naeem R."/>
        </authorList>
    </citation>
    <scope>NUCLEOTIDE SEQUENCE [LARGE SCALE GENOMIC DNA]</scope>
</reference>
<gene>
    <name evidence="1" type="ORF">POVWA1_083700</name>
</gene>
<sequence>MAGGAEYTTLTRYIDVDVFTSTITNDIKNLIRKYGHIDCGLRHEELCTELKKFINEKKTLELSVMDEKGKTKWNSEWSRKRNGFFSRLFEEEGFINMCYPPKKVSENASI</sequence>
<protein>
    <recommendedName>
        <fullName evidence="3">STP1 protein</fullName>
    </recommendedName>
</protein>
<evidence type="ECO:0008006" key="3">
    <source>
        <dbReference type="Google" id="ProtNLM"/>
    </source>
</evidence>